<gene>
    <name evidence="1" type="ORF">BAU07_04230</name>
</gene>
<reference evidence="1 2" key="1">
    <citation type="submission" date="2016-06" db="EMBL/GenBank/DDBJ databases">
        <title>Complete genome sequences of Bordetella bronchialis and Bordetella flabilis.</title>
        <authorList>
            <person name="LiPuma J.J."/>
            <person name="Spilker T."/>
        </authorList>
    </citation>
    <scope>NUCLEOTIDE SEQUENCE [LARGE SCALE GENOMIC DNA]</scope>
    <source>
        <strain evidence="1 2">AU10664</strain>
    </source>
</reference>
<accession>A0A193GAX3</accession>
<proteinExistence type="predicted"/>
<keyword evidence="2" id="KW-1185">Reference proteome</keyword>
<dbReference type="EMBL" id="CP016172">
    <property type="protein sequence ID" value="ANN76429.1"/>
    <property type="molecule type" value="Genomic_DNA"/>
</dbReference>
<dbReference type="AlphaFoldDB" id="A0A193GAX3"/>
<dbReference type="Proteomes" id="UP000091926">
    <property type="component" value="Chromosome"/>
</dbReference>
<name>A0A193GAX3_9BORD</name>
<sequence>MAMGVVLIIMRLPGMKLERNGWLCAKPQIMCRRRGKVNTVAKGQTLSLRCFGLAYALLQP</sequence>
<evidence type="ECO:0000313" key="2">
    <source>
        <dbReference type="Proteomes" id="UP000091926"/>
    </source>
</evidence>
<protein>
    <submittedName>
        <fullName evidence="1">Uncharacterized protein</fullName>
    </submittedName>
</protein>
<evidence type="ECO:0000313" key="1">
    <source>
        <dbReference type="EMBL" id="ANN76429.1"/>
    </source>
</evidence>
<dbReference type="KEGG" id="bfz:BAU07_04230"/>
<organism evidence="1 2">
    <name type="scientific">Bordetella flabilis</name>
    <dbReference type="NCBI Taxonomy" id="463014"/>
    <lineage>
        <taxon>Bacteria</taxon>
        <taxon>Pseudomonadati</taxon>
        <taxon>Pseudomonadota</taxon>
        <taxon>Betaproteobacteria</taxon>
        <taxon>Burkholderiales</taxon>
        <taxon>Alcaligenaceae</taxon>
        <taxon>Bordetella</taxon>
    </lineage>
</organism>